<protein>
    <submittedName>
        <fullName evidence="1">Uncharacterized protein</fullName>
    </submittedName>
</protein>
<gene>
    <name evidence="1" type="ORF">SDC9_130335</name>
</gene>
<name>A0A645D3I2_9ZZZZ</name>
<accession>A0A645D3I2</accession>
<proteinExistence type="predicted"/>
<comment type="caution">
    <text evidence="1">The sequence shown here is derived from an EMBL/GenBank/DDBJ whole genome shotgun (WGS) entry which is preliminary data.</text>
</comment>
<evidence type="ECO:0000313" key="1">
    <source>
        <dbReference type="EMBL" id="MPM83272.1"/>
    </source>
</evidence>
<reference evidence="1" key="1">
    <citation type="submission" date="2019-08" db="EMBL/GenBank/DDBJ databases">
        <authorList>
            <person name="Kucharzyk K."/>
            <person name="Murdoch R.W."/>
            <person name="Higgins S."/>
            <person name="Loffler F."/>
        </authorList>
    </citation>
    <scope>NUCLEOTIDE SEQUENCE</scope>
</reference>
<dbReference type="EMBL" id="VSSQ01032111">
    <property type="protein sequence ID" value="MPM83272.1"/>
    <property type="molecule type" value="Genomic_DNA"/>
</dbReference>
<dbReference type="AlphaFoldDB" id="A0A645D3I2"/>
<organism evidence="1">
    <name type="scientific">bioreactor metagenome</name>
    <dbReference type="NCBI Taxonomy" id="1076179"/>
    <lineage>
        <taxon>unclassified sequences</taxon>
        <taxon>metagenomes</taxon>
        <taxon>ecological metagenomes</taxon>
    </lineage>
</organism>
<sequence length="81" mass="8680">MPSHQVARFHKIAAVIPEKITGRVINSSITDLETVLAIPNSPIMNLAIKKATKLKNAAQRTALKGVNTLVDTIVAMEFAAS</sequence>